<dbReference type="Proteomes" id="UP001201701">
    <property type="component" value="Unassembled WGS sequence"/>
</dbReference>
<gene>
    <name evidence="2" type="ORF">L4923_00580</name>
</gene>
<protein>
    <recommendedName>
        <fullName evidence="4">DUF1127 domain-containing protein</fullName>
    </recommendedName>
</protein>
<evidence type="ECO:0000256" key="1">
    <source>
        <dbReference type="SAM" id="MobiDB-lite"/>
    </source>
</evidence>
<organism evidence="2 3">
    <name type="scientific">Mesorhizobium retamae</name>
    <dbReference type="NCBI Taxonomy" id="2912854"/>
    <lineage>
        <taxon>Bacteria</taxon>
        <taxon>Pseudomonadati</taxon>
        <taxon>Pseudomonadota</taxon>
        <taxon>Alphaproteobacteria</taxon>
        <taxon>Hyphomicrobiales</taxon>
        <taxon>Phyllobacteriaceae</taxon>
        <taxon>Mesorhizobium</taxon>
    </lineage>
</organism>
<proteinExistence type="predicted"/>
<sequence length="96" mass="10439">MKALLRRVIARLGFSRRSIVGVRRFDSLGSFKGMNDAQLRDIGLWRAGDQTYLRLREPAALEVLFPGAGGTPVGEGDNTRSGPMKPRLGVRNDAAG</sequence>
<comment type="caution">
    <text evidence="2">The sequence shown here is derived from an EMBL/GenBank/DDBJ whole genome shotgun (WGS) entry which is preliminary data.</text>
</comment>
<evidence type="ECO:0000313" key="2">
    <source>
        <dbReference type="EMBL" id="MCG7503505.1"/>
    </source>
</evidence>
<evidence type="ECO:0000313" key="3">
    <source>
        <dbReference type="Proteomes" id="UP001201701"/>
    </source>
</evidence>
<reference evidence="2 3" key="1">
    <citation type="submission" date="2022-02" db="EMBL/GenBank/DDBJ databases">
        <title>Draft genome sequence of Mezorhizobium retamae strain IRAMC:0171 isolated from Retama raetam nodules.</title>
        <authorList>
            <person name="Bengaied R."/>
            <person name="Sbissi I."/>
            <person name="Huber K."/>
            <person name="Ghodbane F."/>
            <person name="Nouioui I."/>
            <person name="Tarhouni M."/>
            <person name="Gtari M."/>
        </authorList>
    </citation>
    <scope>NUCLEOTIDE SEQUENCE [LARGE SCALE GENOMIC DNA]</scope>
    <source>
        <strain evidence="2 3">IRAMC:0171</strain>
    </source>
</reference>
<evidence type="ECO:0008006" key="4">
    <source>
        <dbReference type="Google" id="ProtNLM"/>
    </source>
</evidence>
<accession>A0ABS9Q7V4</accession>
<keyword evidence="3" id="KW-1185">Reference proteome</keyword>
<dbReference type="RefSeq" id="WP_239360937.1">
    <property type="nucleotide sequence ID" value="NZ_JAKREW010000001.1"/>
</dbReference>
<feature type="region of interest" description="Disordered" evidence="1">
    <location>
        <begin position="67"/>
        <end position="96"/>
    </location>
</feature>
<name>A0ABS9Q7V4_9HYPH</name>
<dbReference type="EMBL" id="JAKREW010000001">
    <property type="protein sequence ID" value="MCG7503505.1"/>
    <property type="molecule type" value="Genomic_DNA"/>
</dbReference>